<protein>
    <recommendedName>
        <fullName evidence="3">DUF1566 domain-containing protein</fullName>
    </recommendedName>
</protein>
<sequence>MNYIRLFQTRAEQEQEQGELEKLGMYLSYCAQKGLTFFHPYSLKKMGVGDYLLKNGSVVKSLDKVTNMTDVIAVRVIPAYFLPDGKARFAAIRTGNRKTVTDGVVTYPSAAIDQGLSWSGSNVLLGPLGQFTSVPCTDTDTVNIDKHKILNNYTAQGWHSAGCICMEISTKYESLNPYIWQNYKNNNVTDSTSSTNTYNVYGTTTYNNLNDWYMCINNNDEYNKVENTHSGTLASIPSPYIGTNGVYVFNGAYRSNTDEHGRTGLNMLTDIDGKANTAVLLADITENNRTHNAALFCSEYTVKDSDTDEFSDWYAPGQWYLPAIGELVFILSGWATIQEAIYDYNQKSSLGTTFRTSNLYWSSTQNLTAGACQINTQYGFVTGRSQTSSSHVRPFLRLD</sequence>
<accession>A0ABZ0Z4S2</accession>
<reference evidence="1 2" key="1">
    <citation type="submission" date="2023-11" db="EMBL/GenBank/DDBJ databases">
        <authorList>
            <person name="Cook R."/>
            <person name="Crisci M."/>
            <person name="Pye H."/>
            <person name="Adriaenssens E."/>
            <person name="Santini J."/>
        </authorList>
    </citation>
    <scope>NUCLEOTIDE SEQUENCE [LARGE SCALE GENOMIC DNA]</scope>
    <source>
        <strain evidence="1">Lak_Megaphage_RVC_JS4_GC31</strain>
    </source>
</reference>
<evidence type="ECO:0008006" key="3">
    <source>
        <dbReference type="Google" id="ProtNLM"/>
    </source>
</evidence>
<dbReference type="EMBL" id="OR769222">
    <property type="protein sequence ID" value="WQJ53070.1"/>
    <property type="molecule type" value="Genomic_DNA"/>
</dbReference>
<keyword evidence="2" id="KW-1185">Reference proteome</keyword>
<organism evidence="1 2">
    <name type="scientific">phage Lak_Megaphage_RVC_JS4_GC31</name>
    <dbReference type="NCBI Taxonomy" id="3109228"/>
    <lineage>
        <taxon>Viruses</taxon>
        <taxon>Duplodnaviria</taxon>
        <taxon>Heunggongvirae</taxon>
        <taxon>Uroviricota</taxon>
        <taxon>Caudoviricetes</taxon>
        <taxon>Caudoviricetes code 15 clade</taxon>
    </lineage>
</organism>
<proteinExistence type="predicted"/>
<name>A0ABZ0Z4S2_9CAUD</name>
<evidence type="ECO:0000313" key="1">
    <source>
        <dbReference type="EMBL" id="WQJ53070.1"/>
    </source>
</evidence>
<evidence type="ECO:0000313" key="2">
    <source>
        <dbReference type="Proteomes" id="UP001349343"/>
    </source>
</evidence>
<dbReference type="Proteomes" id="UP001349343">
    <property type="component" value="Segment"/>
</dbReference>